<evidence type="ECO:0000313" key="3">
    <source>
        <dbReference type="Proteomes" id="UP000218165"/>
    </source>
</evidence>
<feature type="transmembrane region" description="Helical" evidence="1">
    <location>
        <begin position="74"/>
        <end position="93"/>
    </location>
</feature>
<dbReference type="AlphaFoldDB" id="A0A291GRP4"/>
<accession>A0A291GRP4</accession>
<name>A0A291GRP4_9MICO</name>
<sequence>MRNRDLRRSSTCPAPDLALVLSALALGVLVLVTFVSTTLATSGRYFSTVQDGADGGVLRTIASPFPGAHYTVPIWVSLLPLVVSAVLVLRLILRRRPSDDPQDILLRRRSSTSVLGAVVLACALTLVPVAGLMVMRLASAPGQGTGLALALAGPGALVGLLALPAGLAMVVFPEVVARRSGAADGPVPEIAVRGHGPAAAQGTR</sequence>
<feature type="transmembrane region" description="Helical" evidence="1">
    <location>
        <begin position="147"/>
        <end position="172"/>
    </location>
</feature>
<keyword evidence="1" id="KW-0472">Membrane</keyword>
<gene>
    <name evidence="2" type="ORF">CFK38_16055</name>
</gene>
<evidence type="ECO:0008006" key="4">
    <source>
        <dbReference type="Google" id="ProtNLM"/>
    </source>
</evidence>
<keyword evidence="3" id="KW-1185">Reference proteome</keyword>
<reference evidence="3" key="1">
    <citation type="submission" date="2017-09" db="EMBL/GenBank/DDBJ databases">
        <title>Brachybacterium sp. VM2412.</title>
        <authorList>
            <person name="Tak E.J."/>
            <person name="Bae J.-W."/>
        </authorList>
    </citation>
    <scope>NUCLEOTIDE SEQUENCE [LARGE SCALE GENOMIC DNA]</scope>
    <source>
        <strain evidence="3">VM2412</strain>
    </source>
</reference>
<evidence type="ECO:0000313" key="2">
    <source>
        <dbReference type="EMBL" id="ATG52867.1"/>
    </source>
</evidence>
<proteinExistence type="predicted"/>
<organism evidence="2 3">
    <name type="scientific">Brachybacterium vulturis</name>
    <dbReference type="NCBI Taxonomy" id="2017484"/>
    <lineage>
        <taxon>Bacteria</taxon>
        <taxon>Bacillati</taxon>
        <taxon>Actinomycetota</taxon>
        <taxon>Actinomycetes</taxon>
        <taxon>Micrococcales</taxon>
        <taxon>Dermabacteraceae</taxon>
        <taxon>Brachybacterium</taxon>
    </lineage>
</organism>
<dbReference type="Proteomes" id="UP000218165">
    <property type="component" value="Chromosome"/>
</dbReference>
<keyword evidence="1" id="KW-0812">Transmembrane</keyword>
<dbReference type="EMBL" id="CP023563">
    <property type="protein sequence ID" value="ATG52867.1"/>
    <property type="molecule type" value="Genomic_DNA"/>
</dbReference>
<evidence type="ECO:0000256" key="1">
    <source>
        <dbReference type="SAM" id="Phobius"/>
    </source>
</evidence>
<keyword evidence="1" id="KW-1133">Transmembrane helix</keyword>
<feature type="transmembrane region" description="Helical" evidence="1">
    <location>
        <begin position="114"/>
        <end position="135"/>
    </location>
</feature>
<dbReference type="KEGG" id="brz:CFK38_16055"/>
<protein>
    <recommendedName>
        <fullName evidence="4">Integral membrane protein</fullName>
    </recommendedName>
</protein>